<evidence type="ECO:0000313" key="5">
    <source>
        <dbReference type="Proteomes" id="UP000051862"/>
    </source>
</evidence>
<reference evidence="3 5" key="1">
    <citation type="submission" date="2015-08" db="EMBL/GenBank/DDBJ databases">
        <title>Thermococcus thioreducens DSM 14981 genome sequencing.</title>
        <authorList>
            <person name="Hong S.-J."/>
            <person name="Kim M.-C."/>
            <person name="Shin J.-H."/>
        </authorList>
    </citation>
    <scope>NUCLEOTIDE SEQUENCE [LARGE SCALE GENOMIC DNA]</scope>
    <source>
        <strain evidence="3 5">DSM 14981</strain>
    </source>
</reference>
<gene>
    <name evidence="2" type="ORF">A3L14_08540</name>
    <name evidence="3" type="ORF">AMR53_07095</name>
    <name evidence="4" type="ORF">SAMN05216170_0236</name>
</gene>
<dbReference type="Proteomes" id="UP000051862">
    <property type="component" value="Unassembled WGS sequence"/>
</dbReference>
<dbReference type="GeneID" id="33334466"/>
<dbReference type="EMBL" id="LIXN01000010">
    <property type="protein sequence ID" value="KQH82198.1"/>
    <property type="molecule type" value="Genomic_DNA"/>
</dbReference>
<proteinExistence type="predicted"/>
<evidence type="ECO:0000313" key="2">
    <source>
        <dbReference type="EMBL" id="ASJ12929.1"/>
    </source>
</evidence>
<dbReference type="KEGG" id="ttd:A3L14_08540"/>
<keyword evidence="1" id="KW-0812">Transmembrane</keyword>
<dbReference type="AlphaFoldDB" id="A0A0Q2RE11"/>
<dbReference type="EMBL" id="CP015105">
    <property type="protein sequence ID" value="ASJ12929.1"/>
    <property type="molecule type" value="Genomic_DNA"/>
</dbReference>
<keyword evidence="7" id="KW-1185">Reference proteome</keyword>
<name>A0A0Q2RE11_9EURY</name>
<organism evidence="3 5">
    <name type="scientific">Thermococcus thioreducens</name>
    <dbReference type="NCBI Taxonomy" id="277988"/>
    <lineage>
        <taxon>Archaea</taxon>
        <taxon>Methanobacteriati</taxon>
        <taxon>Methanobacteriota</taxon>
        <taxon>Thermococci</taxon>
        <taxon>Thermococcales</taxon>
        <taxon>Thermococcaceae</taxon>
        <taxon>Thermococcus</taxon>
    </lineage>
</organism>
<evidence type="ECO:0000313" key="4">
    <source>
        <dbReference type="EMBL" id="SEV83308.1"/>
    </source>
</evidence>
<accession>A0A0Q2RE11</accession>
<evidence type="ECO:0000313" key="7">
    <source>
        <dbReference type="Proteomes" id="UP000250136"/>
    </source>
</evidence>
<sequence>MVDVSTRGFVVVVLSIFLLISPGGWFFAIMVALLFALVGWALIGVANEIGTLRSEISTLNREIKRLKKELEEAG</sequence>
<evidence type="ECO:0000256" key="1">
    <source>
        <dbReference type="SAM" id="Phobius"/>
    </source>
</evidence>
<protein>
    <submittedName>
        <fullName evidence="3">Uncharacterized protein</fullName>
    </submittedName>
</protein>
<dbReference type="PATRIC" id="fig|277988.4.peg.1495"/>
<dbReference type="OrthoDB" id="99043at2157"/>
<dbReference type="STRING" id="277988.SAMN05216170_0236"/>
<evidence type="ECO:0000313" key="3">
    <source>
        <dbReference type="EMBL" id="KQH82198.1"/>
    </source>
</evidence>
<dbReference type="Proteomes" id="UP000250136">
    <property type="component" value="Chromosome"/>
</dbReference>
<dbReference type="RefSeq" id="WP_055429593.1">
    <property type="nucleotide sequence ID" value="NZ_CP015105.1"/>
</dbReference>
<feature type="transmembrane region" description="Helical" evidence="1">
    <location>
        <begin position="12"/>
        <end position="43"/>
    </location>
</feature>
<dbReference type="Proteomes" id="UP000182125">
    <property type="component" value="Unassembled WGS sequence"/>
</dbReference>
<dbReference type="EMBL" id="FOIW01000001">
    <property type="protein sequence ID" value="SEV83308.1"/>
    <property type="molecule type" value="Genomic_DNA"/>
</dbReference>
<keyword evidence="1" id="KW-1133">Transmembrane helix</keyword>
<evidence type="ECO:0000313" key="6">
    <source>
        <dbReference type="Proteomes" id="UP000182125"/>
    </source>
</evidence>
<reference evidence="4 6" key="3">
    <citation type="submission" date="2016-10" db="EMBL/GenBank/DDBJ databases">
        <authorList>
            <person name="de Groot N.N."/>
        </authorList>
    </citation>
    <scope>NUCLEOTIDE SEQUENCE [LARGE SCALE GENOMIC DNA]</scope>
    <source>
        <strain evidence="4 6">OGL-20</strain>
    </source>
</reference>
<reference evidence="2 7" key="2">
    <citation type="submission" date="2016-04" db="EMBL/GenBank/DDBJ databases">
        <title>Complete genome sequence of Thermococcus thioreducens type strain OGL-20P.</title>
        <authorList>
            <person name="Oger P.M."/>
        </authorList>
    </citation>
    <scope>NUCLEOTIDE SEQUENCE [LARGE SCALE GENOMIC DNA]</scope>
    <source>
        <strain evidence="2 7">OGL-20P</strain>
    </source>
</reference>
<keyword evidence="1" id="KW-0472">Membrane</keyword>